<keyword evidence="1" id="KW-0472">Membrane</keyword>
<proteinExistence type="predicted"/>
<keyword evidence="1" id="KW-0812">Transmembrane</keyword>
<reference evidence="2 3" key="1">
    <citation type="submission" date="2015-04" db="EMBL/GenBank/DDBJ databases">
        <title>Complete genome sequence of Schizopora paradoxa KUC8140, a cosmopolitan wood degrader in East Asia.</title>
        <authorList>
            <consortium name="DOE Joint Genome Institute"/>
            <person name="Min B."/>
            <person name="Park H."/>
            <person name="Jang Y."/>
            <person name="Kim J.-J."/>
            <person name="Kim K.H."/>
            <person name="Pangilinan J."/>
            <person name="Lipzen A."/>
            <person name="Riley R."/>
            <person name="Grigoriev I.V."/>
            <person name="Spatafora J.W."/>
            <person name="Choi I.-G."/>
        </authorList>
    </citation>
    <scope>NUCLEOTIDE SEQUENCE [LARGE SCALE GENOMIC DNA]</scope>
    <source>
        <strain evidence="2 3">KUC8140</strain>
    </source>
</reference>
<name>A0A0H2R5U8_9AGAM</name>
<feature type="transmembrane region" description="Helical" evidence="1">
    <location>
        <begin position="217"/>
        <end position="246"/>
    </location>
</feature>
<protein>
    <submittedName>
        <fullName evidence="2">Uncharacterized protein</fullName>
    </submittedName>
</protein>
<feature type="transmembrane region" description="Helical" evidence="1">
    <location>
        <begin position="283"/>
        <end position="306"/>
    </location>
</feature>
<evidence type="ECO:0000313" key="2">
    <source>
        <dbReference type="EMBL" id="KLO07224.1"/>
    </source>
</evidence>
<dbReference type="AlphaFoldDB" id="A0A0H2R5U8"/>
<dbReference type="Proteomes" id="UP000053477">
    <property type="component" value="Unassembled WGS sequence"/>
</dbReference>
<keyword evidence="3" id="KW-1185">Reference proteome</keyword>
<evidence type="ECO:0000313" key="3">
    <source>
        <dbReference type="Proteomes" id="UP000053477"/>
    </source>
</evidence>
<feature type="transmembrane region" description="Helical" evidence="1">
    <location>
        <begin position="258"/>
        <end position="277"/>
    </location>
</feature>
<keyword evidence="1" id="KW-1133">Transmembrane helix</keyword>
<accession>A0A0H2R5U8</accession>
<dbReference type="EMBL" id="KQ086153">
    <property type="protein sequence ID" value="KLO07224.1"/>
    <property type="molecule type" value="Genomic_DNA"/>
</dbReference>
<evidence type="ECO:0000256" key="1">
    <source>
        <dbReference type="SAM" id="Phobius"/>
    </source>
</evidence>
<dbReference type="InParanoid" id="A0A0H2R5U8"/>
<gene>
    <name evidence="2" type="ORF">SCHPADRAFT_945472</name>
</gene>
<organism evidence="2 3">
    <name type="scientific">Schizopora paradoxa</name>
    <dbReference type="NCBI Taxonomy" id="27342"/>
    <lineage>
        <taxon>Eukaryota</taxon>
        <taxon>Fungi</taxon>
        <taxon>Dikarya</taxon>
        <taxon>Basidiomycota</taxon>
        <taxon>Agaricomycotina</taxon>
        <taxon>Agaricomycetes</taxon>
        <taxon>Hymenochaetales</taxon>
        <taxon>Schizoporaceae</taxon>
        <taxon>Schizopora</taxon>
    </lineage>
</organism>
<sequence>MSTKTNSNTYPSASSVLGNILEKLPSRHVARHLKIRGRPLGLGCPLEGIKVGSSAVLSSIGSSSSSAFVSSSQLPALSLTSLQTTPSLFTTMRSFGIFAAVAAAACSIFASAAPLDAAAAGAGVAAVHARTPAAFDLALPEVEKRELKSIVAILTDVKAEITPMCNELLAVDVDVKVEVIVAVFAKIVVVLKDAYADCQLLIGADVDVILAAVDGTAIVAVAVVAGLLADILILILGCCAHVLIFVQVDVLGSVFVELGAILGSFTGCCCSLVGGLLELILPLIITIIASIRLCGFVSLAAVLNIAL</sequence>